<organism evidence="8 9">
    <name type="scientific">Undibacterium oligocarboniphilum</name>
    <dbReference type="NCBI Taxonomy" id="666702"/>
    <lineage>
        <taxon>Bacteria</taxon>
        <taxon>Pseudomonadati</taxon>
        <taxon>Pseudomonadota</taxon>
        <taxon>Betaproteobacteria</taxon>
        <taxon>Burkholderiales</taxon>
        <taxon>Oxalobacteraceae</taxon>
        <taxon>Undibacterium</taxon>
    </lineage>
</organism>
<dbReference type="GO" id="GO:0008831">
    <property type="term" value="F:dTDP-4-dehydrorhamnose reductase activity"/>
    <property type="evidence" value="ECO:0007669"/>
    <property type="project" value="UniProtKB-EC"/>
</dbReference>
<evidence type="ECO:0000256" key="5">
    <source>
        <dbReference type="ARBA" id="ARBA00048200"/>
    </source>
</evidence>
<dbReference type="PANTHER" id="PTHR10491">
    <property type="entry name" value="DTDP-4-DEHYDRORHAMNOSE REDUCTASE"/>
    <property type="match status" value="1"/>
</dbReference>
<protein>
    <recommendedName>
        <fullName evidence="4 6">dTDP-4-dehydrorhamnose reductase</fullName>
        <ecNumber evidence="3 6">1.1.1.133</ecNumber>
    </recommendedName>
</protein>
<evidence type="ECO:0000256" key="1">
    <source>
        <dbReference type="ARBA" id="ARBA00004781"/>
    </source>
</evidence>
<name>A0A850QQ36_9BURK</name>
<dbReference type="Proteomes" id="UP000588051">
    <property type="component" value="Unassembled WGS sequence"/>
</dbReference>
<dbReference type="AlphaFoldDB" id="A0A850QQ36"/>
<evidence type="ECO:0000256" key="6">
    <source>
        <dbReference type="RuleBase" id="RU364082"/>
    </source>
</evidence>
<keyword evidence="6 8" id="KW-0560">Oxidoreductase</keyword>
<dbReference type="Pfam" id="PF04321">
    <property type="entry name" value="RmlD_sub_bind"/>
    <property type="match status" value="1"/>
</dbReference>
<evidence type="ECO:0000256" key="3">
    <source>
        <dbReference type="ARBA" id="ARBA00012929"/>
    </source>
</evidence>
<dbReference type="PANTHER" id="PTHR10491:SF4">
    <property type="entry name" value="METHIONINE ADENOSYLTRANSFERASE 2 SUBUNIT BETA"/>
    <property type="match status" value="1"/>
</dbReference>
<dbReference type="GO" id="GO:0019305">
    <property type="term" value="P:dTDP-rhamnose biosynthetic process"/>
    <property type="evidence" value="ECO:0007669"/>
    <property type="project" value="UniProtKB-UniPathway"/>
</dbReference>
<comment type="pathway">
    <text evidence="1 6">Carbohydrate biosynthesis; dTDP-L-rhamnose biosynthesis.</text>
</comment>
<comment type="catalytic activity">
    <reaction evidence="5 6">
        <text>dTDP-beta-L-rhamnose + NADP(+) = dTDP-4-dehydro-beta-L-rhamnose + NADPH + H(+)</text>
        <dbReference type="Rhea" id="RHEA:21796"/>
        <dbReference type="ChEBI" id="CHEBI:15378"/>
        <dbReference type="ChEBI" id="CHEBI:57510"/>
        <dbReference type="ChEBI" id="CHEBI:57783"/>
        <dbReference type="ChEBI" id="CHEBI:58349"/>
        <dbReference type="ChEBI" id="CHEBI:62830"/>
        <dbReference type="EC" id="1.1.1.133"/>
    </reaction>
</comment>
<dbReference type="GO" id="GO:0005829">
    <property type="term" value="C:cytosol"/>
    <property type="evidence" value="ECO:0007669"/>
    <property type="project" value="TreeGrafter"/>
</dbReference>
<proteinExistence type="inferred from homology"/>
<dbReference type="UniPathway" id="UPA00124"/>
<comment type="similarity">
    <text evidence="2 6">Belongs to the dTDP-4-dehydrorhamnose reductase family.</text>
</comment>
<gene>
    <name evidence="8" type="primary">rfbD</name>
    <name evidence="8" type="ORF">HV832_11740</name>
</gene>
<dbReference type="NCBIfam" id="TIGR01214">
    <property type="entry name" value="rmlD"/>
    <property type="match status" value="1"/>
</dbReference>
<comment type="caution">
    <text evidence="8">The sequence shown here is derived from an EMBL/GenBank/DDBJ whole genome shotgun (WGS) entry which is preliminary data.</text>
</comment>
<dbReference type="Gene3D" id="3.40.50.720">
    <property type="entry name" value="NAD(P)-binding Rossmann-like Domain"/>
    <property type="match status" value="1"/>
</dbReference>
<reference evidence="8 9" key="1">
    <citation type="submission" date="2020-06" db="EMBL/GenBank/DDBJ databases">
        <authorList>
            <person name="Qiu C."/>
            <person name="Liu Z."/>
        </authorList>
    </citation>
    <scope>NUCLEOTIDE SEQUENCE [LARGE SCALE GENOMIC DNA]</scope>
    <source>
        <strain evidence="8 9">EM 1</strain>
    </source>
</reference>
<dbReference type="Gene3D" id="3.90.25.10">
    <property type="entry name" value="UDP-galactose 4-epimerase, domain 1"/>
    <property type="match status" value="1"/>
</dbReference>
<feature type="domain" description="RmlD-like substrate binding" evidence="7">
    <location>
        <begin position="1"/>
        <end position="300"/>
    </location>
</feature>
<dbReference type="RefSeq" id="WP_176804037.1">
    <property type="nucleotide sequence ID" value="NZ_JABXYJ010000006.1"/>
</dbReference>
<keyword evidence="6" id="KW-0521">NADP</keyword>
<sequence length="301" mass="33003">MKILITGVSGQVGHALQQQLGHSYQLTTPGRTDLDLSRPDQIRDYVFATRPDLIINPAAYTAVDKAESEPEIAHAVNALAPAALAATARELGIGLIHYSTDYVFDGSLRNAEGGLQAYQENHATNPLNVYGRTKLAGEQAIITSGCQYLIFRTSWVYSRFGKNFLLTMLRLANERDELRVVNDQWGAPTSSQTISDATTAIVDQLALASNPQVWWQQHQGIYHLTTTGHTSWHGFTGEILHQAALHGLLSKTAPVLHGIPATEYPTPAIRPVNSCLDTTNIRQRFGITLPNWQHALATCLS</sequence>
<dbReference type="EC" id="1.1.1.133" evidence="3 6"/>
<accession>A0A850QQ36</accession>
<evidence type="ECO:0000259" key="7">
    <source>
        <dbReference type="Pfam" id="PF04321"/>
    </source>
</evidence>
<dbReference type="InterPro" id="IPR029903">
    <property type="entry name" value="RmlD-like-bd"/>
</dbReference>
<dbReference type="EMBL" id="JABXYJ010000006">
    <property type="protein sequence ID" value="NVO78504.1"/>
    <property type="molecule type" value="Genomic_DNA"/>
</dbReference>
<dbReference type="CDD" id="cd05254">
    <property type="entry name" value="dTDP_HR_like_SDR_e"/>
    <property type="match status" value="1"/>
</dbReference>
<dbReference type="InterPro" id="IPR005913">
    <property type="entry name" value="dTDP_dehydrorham_reduct"/>
</dbReference>
<comment type="function">
    <text evidence="6">Catalyzes the reduction of dTDP-6-deoxy-L-lyxo-4-hexulose to yield dTDP-L-rhamnose.</text>
</comment>
<evidence type="ECO:0000313" key="9">
    <source>
        <dbReference type="Proteomes" id="UP000588051"/>
    </source>
</evidence>
<evidence type="ECO:0000313" key="8">
    <source>
        <dbReference type="EMBL" id="NVO78504.1"/>
    </source>
</evidence>
<evidence type="ECO:0000256" key="4">
    <source>
        <dbReference type="ARBA" id="ARBA00017099"/>
    </source>
</evidence>
<comment type="cofactor">
    <cofactor evidence="6">
        <name>Mg(2+)</name>
        <dbReference type="ChEBI" id="CHEBI:18420"/>
    </cofactor>
    <text evidence="6">Binds 1 Mg(2+) ion per monomer.</text>
</comment>
<dbReference type="InterPro" id="IPR036291">
    <property type="entry name" value="NAD(P)-bd_dom_sf"/>
</dbReference>
<evidence type="ECO:0000256" key="2">
    <source>
        <dbReference type="ARBA" id="ARBA00010944"/>
    </source>
</evidence>
<keyword evidence="9" id="KW-1185">Reference proteome</keyword>
<dbReference type="SUPFAM" id="SSF51735">
    <property type="entry name" value="NAD(P)-binding Rossmann-fold domains"/>
    <property type="match status" value="1"/>
</dbReference>